<protein>
    <submittedName>
        <fullName evidence="2">Uncharacterized protein</fullName>
    </submittedName>
</protein>
<feature type="region of interest" description="Disordered" evidence="1">
    <location>
        <begin position="1"/>
        <end position="62"/>
    </location>
</feature>
<sequence length="82" mass="9043">MPSVFLGGPTGPGRCPSAETTRADRAAETSDETSGRLHKRHLLRSPESPEHPPQLARLRRLVYSPTDVRARSSRTQILPLTD</sequence>
<keyword evidence="3" id="KW-1185">Reference proteome</keyword>
<evidence type="ECO:0000256" key="1">
    <source>
        <dbReference type="SAM" id="MobiDB-lite"/>
    </source>
</evidence>
<dbReference type="EMBL" id="CP026249">
    <property type="protein sequence ID" value="AWP04470.1"/>
    <property type="molecule type" value="Genomic_DNA"/>
</dbReference>
<dbReference type="Proteomes" id="UP000246464">
    <property type="component" value="Chromosome 7"/>
</dbReference>
<evidence type="ECO:0000313" key="2">
    <source>
        <dbReference type="EMBL" id="AWP04470.1"/>
    </source>
</evidence>
<evidence type="ECO:0000313" key="3">
    <source>
        <dbReference type="Proteomes" id="UP000246464"/>
    </source>
</evidence>
<proteinExistence type="predicted"/>
<organism evidence="2 3">
    <name type="scientific">Scophthalmus maximus</name>
    <name type="common">Turbot</name>
    <name type="synonym">Psetta maxima</name>
    <dbReference type="NCBI Taxonomy" id="52904"/>
    <lineage>
        <taxon>Eukaryota</taxon>
        <taxon>Metazoa</taxon>
        <taxon>Chordata</taxon>
        <taxon>Craniata</taxon>
        <taxon>Vertebrata</taxon>
        <taxon>Euteleostomi</taxon>
        <taxon>Actinopterygii</taxon>
        <taxon>Neopterygii</taxon>
        <taxon>Teleostei</taxon>
        <taxon>Neoteleostei</taxon>
        <taxon>Acanthomorphata</taxon>
        <taxon>Carangaria</taxon>
        <taxon>Pleuronectiformes</taxon>
        <taxon>Pleuronectoidei</taxon>
        <taxon>Scophthalmidae</taxon>
        <taxon>Scophthalmus</taxon>
    </lineage>
</organism>
<gene>
    <name evidence="2" type="ORF">SMAX5B_006379</name>
</gene>
<name>A0A2U9BL32_SCOMX</name>
<dbReference type="AlphaFoldDB" id="A0A2U9BL32"/>
<reference evidence="2 3" key="1">
    <citation type="submission" date="2017-12" db="EMBL/GenBank/DDBJ databases">
        <title>Integrating genomic resources of turbot (Scophthalmus maximus) in depth evaluation of genetic and physical mapping variation across individuals.</title>
        <authorList>
            <person name="Martinez P."/>
        </authorList>
    </citation>
    <scope>NUCLEOTIDE SEQUENCE [LARGE SCALE GENOMIC DNA]</scope>
</reference>
<accession>A0A2U9BL32</accession>